<reference evidence="2 3" key="1">
    <citation type="submission" date="2024-04" db="EMBL/GenBank/DDBJ databases">
        <title>Tritrichomonas musculus Genome.</title>
        <authorList>
            <person name="Alves-Ferreira E."/>
            <person name="Grigg M."/>
            <person name="Lorenzi H."/>
            <person name="Galac M."/>
        </authorList>
    </citation>
    <scope>NUCLEOTIDE SEQUENCE [LARGE SCALE GENOMIC DNA]</scope>
    <source>
        <strain evidence="2 3">EAF2021</strain>
    </source>
</reference>
<gene>
    <name evidence="2" type="ORF">M9Y10_045502</name>
</gene>
<organism evidence="2 3">
    <name type="scientific">Tritrichomonas musculus</name>
    <dbReference type="NCBI Taxonomy" id="1915356"/>
    <lineage>
        <taxon>Eukaryota</taxon>
        <taxon>Metamonada</taxon>
        <taxon>Parabasalia</taxon>
        <taxon>Tritrichomonadida</taxon>
        <taxon>Tritrichomonadidae</taxon>
        <taxon>Tritrichomonas</taxon>
    </lineage>
</organism>
<evidence type="ECO:0000256" key="1">
    <source>
        <dbReference type="SAM" id="Coils"/>
    </source>
</evidence>
<feature type="coiled-coil region" evidence="1">
    <location>
        <begin position="4"/>
        <end position="39"/>
    </location>
</feature>
<evidence type="ECO:0000313" key="3">
    <source>
        <dbReference type="Proteomes" id="UP001470230"/>
    </source>
</evidence>
<evidence type="ECO:0000313" key="2">
    <source>
        <dbReference type="EMBL" id="KAK8882859.1"/>
    </source>
</evidence>
<proteinExistence type="predicted"/>
<sequence length="435" mass="52503">MTSIEKYLDEMKGIEADLLAFLEEGEENKELNFQNLKDNFDKIRIHEDQHTLMSFLHLLTKIADNHHHDPNFFDKIDQILQIFQKDIKKYYKNIEIFNIFKSNKRILLFLIEQKIMIFDKYITKKIVTTEDYIDMKYPQFFKDQIMQFKDEKWFPKNENNQNKENWIDEIYKDDLPDNYDENRKIGENESYICKMIRDDNVIEFIIYVNKNNTSLNSKIQASIYETNLFLLKKRLVSNNFRNDYDDVDGVTLIEYAAFFGSIQIFQYLQMNGVELTQSLWLFVIHGQNPELIHRLEENHIEPKIRKNGSRNEVVSYLECYKESMKCHHNDITNYIQNNLLQNEEENERDTLIQPLEYYNFIFLQKEKIKKFSFIDFCHYGYYPIAKNLLKNIDININEINNMSFIAIYGYYLIEGYLKNIYNDINKISNILFNTI</sequence>
<keyword evidence="1" id="KW-0175">Coiled coil</keyword>
<evidence type="ECO:0008006" key="4">
    <source>
        <dbReference type="Google" id="ProtNLM"/>
    </source>
</evidence>
<name>A0ABR2JVF6_9EUKA</name>
<keyword evidence="3" id="KW-1185">Reference proteome</keyword>
<dbReference type="PANTHER" id="PTHR24159:SF5">
    <property type="entry name" value="ANK_REP_REGION DOMAIN-CONTAINING PROTEIN"/>
    <property type="match status" value="1"/>
</dbReference>
<dbReference type="Proteomes" id="UP001470230">
    <property type="component" value="Unassembled WGS sequence"/>
</dbReference>
<comment type="caution">
    <text evidence="2">The sequence shown here is derived from an EMBL/GenBank/DDBJ whole genome shotgun (WGS) entry which is preliminary data.</text>
</comment>
<dbReference type="EMBL" id="JAPFFF010000009">
    <property type="protein sequence ID" value="KAK8882859.1"/>
    <property type="molecule type" value="Genomic_DNA"/>
</dbReference>
<dbReference type="SUPFAM" id="SSF48403">
    <property type="entry name" value="Ankyrin repeat"/>
    <property type="match status" value="1"/>
</dbReference>
<protein>
    <recommendedName>
        <fullName evidence="4">DUF3447 domain-containing protein</fullName>
    </recommendedName>
</protein>
<dbReference type="InterPro" id="IPR036770">
    <property type="entry name" value="Ankyrin_rpt-contain_sf"/>
</dbReference>
<accession>A0ABR2JVF6</accession>
<dbReference type="PANTHER" id="PTHR24159">
    <property type="match status" value="1"/>
</dbReference>